<comment type="caution">
    <text evidence="2">The sequence shown here is derived from an EMBL/GenBank/DDBJ whole genome shotgun (WGS) entry which is preliminary data.</text>
</comment>
<keyword evidence="1" id="KW-1133">Transmembrane helix</keyword>
<dbReference type="RefSeq" id="WP_202428080.1">
    <property type="nucleotide sequence ID" value="NZ_VYSB01000004.1"/>
</dbReference>
<sequence>MDREIGRERRRTVKNGGNVADIWEDGNWEFEYQLLEEDEASFHSRQLLGRARELRIPTPSLFVGDILSDDYQRSGLDGHRYYLSLVGEQKVRTAIREEEKYRSERWARRIPYITALSGLIGTITGLVALLAKWGS</sequence>
<proteinExistence type="predicted"/>
<dbReference type="AlphaFoldDB" id="A0A7C9J5F2"/>
<evidence type="ECO:0000313" key="2">
    <source>
        <dbReference type="EMBL" id="MYZ51588.1"/>
    </source>
</evidence>
<dbReference type="EMBL" id="VYSB01000004">
    <property type="protein sequence ID" value="MYZ51588.1"/>
    <property type="molecule type" value="Genomic_DNA"/>
</dbReference>
<protein>
    <submittedName>
        <fullName evidence="2">Uncharacterized protein</fullName>
    </submittedName>
</protein>
<keyword evidence="1" id="KW-0472">Membrane</keyword>
<organism evidence="2 3">
    <name type="scientific">Malikia spinosa</name>
    <dbReference type="NCBI Taxonomy" id="86180"/>
    <lineage>
        <taxon>Bacteria</taxon>
        <taxon>Pseudomonadati</taxon>
        <taxon>Pseudomonadota</taxon>
        <taxon>Betaproteobacteria</taxon>
        <taxon>Burkholderiales</taxon>
        <taxon>Comamonadaceae</taxon>
        <taxon>Malikia</taxon>
    </lineage>
</organism>
<evidence type="ECO:0000256" key="1">
    <source>
        <dbReference type="SAM" id="Phobius"/>
    </source>
</evidence>
<evidence type="ECO:0000313" key="3">
    <source>
        <dbReference type="Proteomes" id="UP000481947"/>
    </source>
</evidence>
<gene>
    <name evidence="2" type="ORF">F5985_05425</name>
</gene>
<feature type="transmembrane region" description="Helical" evidence="1">
    <location>
        <begin position="110"/>
        <end position="131"/>
    </location>
</feature>
<name>A0A7C9J5F2_9BURK</name>
<keyword evidence="1" id="KW-0812">Transmembrane</keyword>
<dbReference type="Proteomes" id="UP000481947">
    <property type="component" value="Unassembled WGS sequence"/>
</dbReference>
<reference evidence="2 3" key="1">
    <citation type="submission" date="2019-09" db="EMBL/GenBank/DDBJ databases">
        <title>Identification of Malikia spinosa a prominent benzene-, toluene-, and ethylbenzene-degrading bacterium: enrichment, isolation and whole genome sequencing.</title>
        <authorList>
            <person name="Tancsics A."/>
            <person name="Revesz F."/>
            <person name="Kriszt B."/>
        </authorList>
    </citation>
    <scope>NUCLEOTIDE SEQUENCE [LARGE SCALE GENOMIC DNA]</scope>
    <source>
        <strain evidence="2 3">AB6</strain>
    </source>
</reference>
<accession>A0A7C9J5F2</accession>